<dbReference type="InterPro" id="IPR029033">
    <property type="entry name" value="His_PPase_superfam"/>
</dbReference>
<dbReference type="InterPro" id="IPR013078">
    <property type="entry name" value="His_Pase_superF_clade-1"/>
</dbReference>
<dbReference type="InterPro" id="IPR001345">
    <property type="entry name" value="PG/BPGM_mutase_AS"/>
</dbReference>
<dbReference type="Pfam" id="PF00300">
    <property type="entry name" value="His_Phos_1"/>
    <property type="match status" value="1"/>
</dbReference>
<dbReference type="InterPro" id="IPR050275">
    <property type="entry name" value="PGM_Phosphatase"/>
</dbReference>
<dbReference type="EMBL" id="RBAH01000014">
    <property type="protein sequence ID" value="RKN80630.1"/>
    <property type="molecule type" value="Genomic_DNA"/>
</dbReference>
<dbReference type="OrthoDB" id="9782128at2"/>
<dbReference type="PANTHER" id="PTHR48100">
    <property type="entry name" value="BROAD-SPECIFICITY PHOSPHATASE YOR283W-RELATED"/>
    <property type="match status" value="1"/>
</dbReference>
<gene>
    <name evidence="2" type="ORF">D7M11_19300</name>
</gene>
<organism evidence="2 3">
    <name type="scientific">Paenibacillus ginsengarvi</name>
    <dbReference type="NCBI Taxonomy" id="400777"/>
    <lineage>
        <taxon>Bacteria</taxon>
        <taxon>Bacillati</taxon>
        <taxon>Bacillota</taxon>
        <taxon>Bacilli</taxon>
        <taxon>Bacillales</taxon>
        <taxon>Paenibacillaceae</taxon>
        <taxon>Paenibacillus</taxon>
    </lineage>
</organism>
<reference evidence="2 3" key="1">
    <citation type="journal article" date="2007" name="Int. J. Syst. Evol. Microbiol.">
        <title>Paenibacillus ginsengarvi sp. nov., isolated from soil from ginseng cultivation.</title>
        <authorList>
            <person name="Yoon M.H."/>
            <person name="Ten L.N."/>
            <person name="Im W.T."/>
        </authorList>
    </citation>
    <scope>NUCLEOTIDE SEQUENCE [LARGE SCALE GENOMIC DNA]</scope>
    <source>
        <strain evidence="2 3">KCTC 13059</strain>
    </source>
</reference>
<dbReference type="Proteomes" id="UP000282311">
    <property type="component" value="Unassembled WGS sequence"/>
</dbReference>
<dbReference type="RefSeq" id="WP_120748885.1">
    <property type="nucleotide sequence ID" value="NZ_RBAH01000014.1"/>
</dbReference>
<dbReference type="SUPFAM" id="SSF53254">
    <property type="entry name" value="Phosphoglycerate mutase-like"/>
    <property type="match status" value="1"/>
</dbReference>
<keyword evidence="3" id="KW-1185">Reference proteome</keyword>
<evidence type="ECO:0000313" key="3">
    <source>
        <dbReference type="Proteomes" id="UP000282311"/>
    </source>
</evidence>
<dbReference type="SMART" id="SM00855">
    <property type="entry name" value="PGAM"/>
    <property type="match status" value="1"/>
</dbReference>
<dbReference type="GO" id="GO:0016791">
    <property type="term" value="F:phosphatase activity"/>
    <property type="evidence" value="ECO:0007669"/>
    <property type="project" value="TreeGrafter"/>
</dbReference>
<feature type="binding site" evidence="1">
    <location>
        <position position="58"/>
    </location>
    <ligand>
        <name>substrate</name>
    </ligand>
</feature>
<feature type="binding site" evidence="1">
    <location>
        <begin position="8"/>
        <end position="15"/>
    </location>
    <ligand>
        <name>substrate</name>
    </ligand>
</feature>
<dbReference type="AlphaFoldDB" id="A0A3B0C5S6"/>
<dbReference type="PIRSF" id="PIRSF000709">
    <property type="entry name" value="6PFK_2-Ptase"/>
    <property type="match status" value="1"/>
</dbReference>
<evidence type="ECO:0000256" key="1">
    <source>
        <dbReference type="PIRSR" id="PIRSR613078-2"/>
    </source>
</evidence>
<name>A0A3B0C5S6_9BACL</name>
<dbReference type="PROSITE" id="PS00175">
    <property type="entry name" value="PG_MUTASE"/>
    <property type="match status" value="1"/>
</dbReference>
<protein>
    <submittedName>
        <fullName evidence="2">Histidine phosphatase family protein</fullName>
    </submittedName>
</protein>
<comment type="caution">
    <text evidence="2">The sequence shown here is derived from an EMBL/GenBank/DDBJ whole genome shotgun (WGS) entry which is preliminary data.</text>
</comment>
<dbReference type="Gene3D" id="3.40.50.1240">
    <property type="entry name" value="Phosphoglycerate mutase-like"/>
    <property type="match status" value="1"/>
</dbReference>
<proteinExistence type="predicted"/>
<evidence type="ECO:0000313" key="2">
    <source>
        <dbReference type="EMBL" id="RKN80630.1"/>
    </source>
</evidence>
<accession>A0A3B0C5S6</accession>
<dbReference type="CDD" id="cd07067">
    <property type="entry name" value="HP_PGM_like"/>
    <property type="match status" value="1"/>
</dbReference>
<sequence>MTTIYVIRHGQTDWNKEGRMQGRAGLPLNEQGLKQAERLREMLGSNTFDQVFSSPQQRAVQTAEIATGRQAAIDARLDVFDLGEADGLPKAEVKMNGVVPDSDVYAGVEEVGSFTKRVFGFMRELEKSYGGRDGNILISGHRCTTGCIGAYFEGIPDDGNILRLSLGNGEYKVYELG</sequence>